<feature type="DNA-binding region" description="H-T-H motif" evidence="4">
    <location>
        <begin position="25"/>
        <end position="44"/>
    </location>
</feature>
<comment type="caution">
    <text evidence="6">The sequence shown here is derived from an EMBL/GenBank/DDBJ whole genome shotgun (WGS) entry which is preliminary data.</text>
</comment>
<dbReference type="PANTHER" id="PTHR30055">
    <property type="entry name" value="HTH-TYPE TRANSCRIPTIONAL REGULATOR RUTR"/>
    <property type="match status" value="1"/>
</dbReference>
<dbReference type="RefSeq" id="WP_112306514.1">
    <property type="nucleotide sequence ID" value="NZ_QMDV01000004.1"/>
</dbReference>
<dbReference type="SUPFAM" id="SSF48498">
    <property type="entry name" value="Tetracyclin repressor-like, C-terminal domain"/>
    <property type="match status" value="1"/>
</dbReference>
<evidence type="ECO:0000256" key="1">
    <source>
        <dbReference type="ARBA" id="ARBA00023015"/>
    </source>
</evidence>
<dbReference type="InterPro" id="IPR009057">
    <property type="entry name" value="Homeodomain-like_sf"/>
</dbReference>
<dbReference type="SUPFAM" id="SSF46689">
    <property type="entry name" value="Homeodomain-like"/>
    <property type="match status" value="1"/>
</dbReference>
<keyword evidence="2 4" id="KW-0238">DNA-binding</keyword>
<evidence type="ECO:0000256" key="2">
    <source>
        <dbReference type="ARBA" id="ARBA00023125"/>
    </source>
</evidence>
<evidence type="ECO:0000256" key="4">
    <source>
        <dbReference type="PROSITE-ProRule" id="PRU00335"/>
    </source>
</evidence>
<gene>
    <name evidence="6" type="ORF">DP923_14160</name>
</gene>
<protein>
    <submittedName>
        <fullName evidence="6">TetR/AcrR family transcriptional regulator</fullName>
    </submittedName>
</protein>
<evidence type="ECO:0000313" key="6">
    <source>
        <dbReference type="EMBL" id="RAU81836.1"/>
    </source>
</evidence>
<dbReference type="PROSITE" id="PS01081">
    <property type="entry name" value="HTH_TETR_1"/>
    <property type="match status" value="1"/>
</dbReference>
<dbReference type="Pfam" id="PF00440">
    <property type="entry name" value="TetR_N"/>
    <property type="match status" value="1"/>
</dbReference>
<dbReference type="PRINTS" id="PR00455">
    <property type="entry name" value="HTHTETR"/>
</dbReference>
<dbReference type="InterPro" id="IPR036271">
    <property type="entry name" value="Tet_transcr_reg_TetR-rel_C_sf"/>
</dbReference>
<dbReference type="GO" id="GO:0003677">
    <property type="term" value="F:DNA binding"/>
    <property type="evidence" value="ECO:0007669"/>
    <property type="project" value="UniProtKB-UniRule"/>
</dbReference>
<proteinExistence type="predicted"/>
<dbReference type="Gene3D" id="1.10.357.10">
    <property type="entry name" value="Tetracycline Repressor, domain 2"/>
    <property type="match status" value="1"/>
</dbReference>
<dbReference type="InterPro" id="IPR050109">
    <property type="entry name" value="HTH-type_TetR-like_transc_reg"/>
</dbReference>
<dbReference type="AlphaFoldDB" id="A0A364RCF3"/>
<reference evidence="6 7" key="1">
    <citation type="submission" date="2018-06" db="EMBL/GenBank/DDBJ databases">
        <authorList>
            <person name="Liu Z.-W."/>
        </authorList>
    </citation>
    <scope>NUCLEOTIDE SEQUENCE [LARGE SCALE GENOMIC DNA]</scope>
    <source>
        <strain evidence="6 7">2b14</strain>
    </source>
</reference>
<dbReference type="InterPro" id="IPR023772">
    <property type="entry name" value="DNA-bd_HTH_TetR-type_CS"/>
</dbReference>
<organism evidence="6 7">
    <name type="scientific">Pontibacter arcticus</name>
    <dbReference type="NCBI Taxonomy" id="2080288"/>
    <lineage>
        <taxon>Bacteria</taxon>
        <taxon>Pseudomonadati</taxon>
        <taxon>Bacteroidota</taxon>
        <taxon>Cytophagia</taxon>
        <taxon>Cytophagales</taxon>
        <taxon>Hymenobacteraceae</taxon>
        <taxon>Pontibacter</taxon>
    </lineage>
</organism>
<dbReference type="Proteomes" id="UP000251692">
    <property type="component" value="Unassembled WGS sequence"/>
</dbReference>
<evidence type="ECO:0000256" key="3">
    <source>
        <dbReference type="ARBA" id="ARBA00023163"/>
    </source>
</evidence>
<dbReference type="PROSITE" id="PS50977">
    <property type="entry name" value="HTH_TETR_2"/>
    <property type="match status" value="1"/>
</dbReference>
<dbReference type="OrthoDB" id="6430772at2"/>
<accession>A0A364RCF3</accession>
<sequence>MSEKRERIIDAALRLFCQNGFQHTSTAAISKEAGVATGTLFLYFKSKDELINSLYIEAKNDFAAYLKQSLATAGNIEEQLRLCWQQATAWALAHPFHFRFFSMFSNSPFITRLSKDEAASSFHFLQDLVEKGIREKEFIPIEPTFFISLFNGQLQATLTYITQHTRLPNQQGVINQAFTLFIKSMKPISDKV</sequence>
<dbReference type="PANTHER" id="PTHR30055:SF222">
    <property type="entry name" value="REGULATORY PROTEIN"/>
    <property type="match status" value="1"/>
</dbReference>
<evidence type="ECO:0000259" key="5">
    <source>
        <dbReference type="PROSITE" id="PS50977"/>
    </source>
</evidence>
<name>A0A364RCF3_9BACT</name>
<dbReference type="InterPro" id="IPR001647">
    <property type="entry name" value="HTH_TetR"/>
</dbReference>
<feature type="domain" description="HTH tetR-type" evidence="5">
    <location>
        <begin position="2"/>
        <end position="62"/>
    </location>
</feature>
<dbReference type="EMBL" id="QMDV01000004">
    <property type="protein sequence ID" value="RAU81836.1"/>
    <property type="molecule type" value="Genomic_DNA"/>
</dbReference>
<dbReference type="FunFam" id="1.10.10.60:FF:000141">
    <property type="entry name" value="TetR family transcriptional regulator"/>
    <property type="match status" value="1"/>
</dbReference>
<reference evidence="6 7" key="2">
    <citation type="submission" date="2018-07" db="EMBL/GenBank/DDBJ databases">
        <title>Pontibacter sp. 2b14 genomic sequence and assembly.</title>
        <authorList>
            <person name="Du Z.-J."/>
        </authorList>
    </citation>
    <scope>NUCLEOTIDE SEQUENCE [LARGE SCALE GENOMIC DNA]</scope>
    <source>
        <strain evidence="6 7">2b14</strain>
    </source>
</reference>
<keyword evidence="1" id="KW-0805">Transcription regulation</keyword>
<keyword evidence="3" id="KW-0804">Transcription</keyword>
<evidence type="ECO:0000313" key="7">
    <source>
        <dbReference type="Proteomes" id="UP000251692"/>
    </source>
</evidence>
<keyword evidence="7" id="KW-1185">Reference proteome</keyword>